<feature type="compositionally biased region" description="Basic residues" evidence="1">
    <location>
        <begin position="1"/>
        <end position="11"/>
    </location>
</feature>
<evidence type="ECO:0000256" key="1">
    <source>
        <dbReference type="SAM" id="MobiDB-lite"/>
    </source>
</evidence>
<reference evidence="3" key="2">
    <citation type="submission" date="2025-08" db="UniProtKB">
        <authorList>
            <consortium name="RefSeq"/>
        </authorList>
    </citation>
    <scope>IDENTIFICATION</scope>
    <source>
        <strain evidence="3">14028-0561.14</strain>
        <tissue evidence="3">Whole fly</tissue>
    </source>
</reference>
<accession>A0A6P4JUX4</accession>
<dbReference type="RefSeq" id="XP_017038459.1">
    <property type="nucleotide sequence ID" value="XM_017182970.2"/>
</dbReference>
<sequence length="393" mass="44859">MSHRRGRHQNRKGNPSRDDDDPFRYGSGRGSHQAKMLGQNFDFAGFIPLVKSVYIYMAARDYHLERRLPFCVFQHAMTEILTARMLEVARHRCYAKYYYEDFFIPLPIYLYIQGIGKTMMPDGTQIYWNLPEAATPQRRIKGEKPCRSGTFGIPTAANHNAYECYISPYITSEYIKRQALVTDETEDLNWNPFPNGWLPAECEVNENLLGYHPLEKLHIEGIRKCSGCTFVDSDDTGGILCHSRGAMLTSSIVVGNSGVKCVKAVFEHTENIAAFLFKEYEEKENLKAVLWEEPSTMYAPCALSAINVNQGSYFGYKRKRNAAAPGAFALCNGKLIDGWLETINDNFEYKGLFGLSKYGYNHMQGLSSADHHYGQSWLLDVSSWIYFHMKNIN</sequence>
<protein>
    <submittedName>
        <fullName evidence="3">Uncharacterized protein</fullName>
    </submittedName>
</protein>
<proteinExistence type="predicted"/>
<keyword evidence="2" id="KW-1185">Reference proteome</keyword>
<name>A0A6P4JUX4_DROKI</name>
<organism evidence="2 3">
    <name type="scientific">Drosophila kikkawai</name>
    <name type="common">Fruit fly</name>
    <dbReference type="NCBI Taxonomy" id="30033"/>
    <lineage>
        <taxon>Eukaryota</taxon>
        <taxon>Metazoa</taxon>
        <taxon>Ecdysozoa</taxon>
        <taxon>Arthropoda</taxon>
        <taxon>Hexapoda</taxon>
        <taxon>Insecta</taxon>
        <taxon>Pterygota</taxon>
        <taxon>Neoptera</taxon>
        <taxon>Endopterygota</taxon>
        <taxon>Diptera</taxon>
        <taxon>Brachycera</taxon>
        <taxon>Muscomorpha</taxon>
        <taxon>Ephydroidea</taxon>
        <taxon>Drosophilidae</taxon>
        <taxon>Drosophila</taxon>
        <taxon>Sophophora</taxon>
    </lineage>
</organism>
<dbReference type="AlphaFoldDB" id="A0A6P4JUX4"/>
<reference evidence="2" key="1">
    <citation type="submission" date="2025-05" db="UniProtKB">
        <authorList>
            <consortium name="RefSeq"/>
        </authorList>
    </citation>
    <scope>NUCLEOTIDE SEQUENCE [LARGE SCALE GENOMIC DNA]</scope>
    <source>
        <strain evidence="2">14028-0561.14</strain>
    </source>
</reference>
<feature type="region of interest" description="Disordered" evidence="1">
    <location>
        <begin position="1"/>
        <end position="31"/>
    </location>
</feature>
<dbReference type="GeneID" id="108086122"/>
<evidence type="ECO:0000313" key="3">
    <source>
        <dbReference type="RefSeq" id="XP_017038459.1"/>
    </source>
</evidence>
<dbReference type="Proteomes" id="UP001652661">
    <property type="component" value="Chromosome 2L"/>
</dbReference>
<dbReference type="OrthoDB" id="8012113at2759"/>
<evidence type="ECO:0000313" key="2">
    <source>
        <dbReference type="Proteomes" id="UP001652661"/>
    </source>
</evidence>
<gene>
    <name evidence="3" type="primary">LOC108086122</name>
</gene>